<reference evidence="4" key="1">
    <citation type="journal article" date="2021" name="Genome Biol. Evol.">
        <title>A High-Quality Reference Genome for a Parasitic Bivalve with Doubly Uniparental Inheritance (Bivalvia: Unionida).</title>
        <authorList>
            <person name="Smith C.H."/>
        </authorList>
    </citation>
    <scope>NUCLEOTIDE SEQUENCE</scope>
    <source>
        <strain evidence="4">CHS0354</strain>
    </source>
</reference>
<accession>A0AAE0SV29</accession>
<dbReference type="InterPro" id="IPR002639">
    <property type="entry name" value="UreF"/>
</dbReference>
<evidence type="ECO:0000256" key="1">
    <source>
        <dbReference type="ARBA" id="ARBA00022988"/>
    </source>
</evidence>
<dbReference type="InterPro" id="IPR038277">
    <property type="entry name" value="UreF_sf"/>
</dbReference>
<protein>
    <recommendedName>
        <fullName evidence="6">Urease accessory protein F</fullName>
    </recommendedName>
</protein>
<evidence type="ECO:0008006" key="6">
    <source>
        <dbReference type="Google" id="ProtNLM"/>
    </source>
</evidence>
<gene>
    <name evidence="4" type="ORF">CHS0354_010270</name>
</gene>
<evidence type="ECO:0000256" key="3">
    <source>
        <dbReference type="ARBA" id="ARBA00046339"/>
    </source>
</evidence>
<dbReference type="GO" id="GO:0016151">
    <property type="term" value="F:nickel cation binding"/>
    <property type="evidence" value="ECO:0007669"/>
    <property type="project" value="InterPro"/>
</dbReference>
<dbReference type="Proteomes" id="UP001195483">
    <property type="component" value="Unassembled WGS sequence"/>
</dbReference>
<comment type="caution">
    <text evidence="4">The sequence shown here is derived from an EMBL/GenBank/DDBJ whole genome shotgun (WGS) entry which is preliminary data.</text>
</comment>
<dbReference type="PANTHER" id="PTHR33620">
    <property type="entry name" value="UREASE ACCESSORY PROTEIN F"/>
    <property type="match status" value="1"/>
</dbReference>
<proteinExistence type="inferred from homology"/>
<dbReference type="AlphaFoldDB" id="A0AAE0SV29"/>
<evidence type="ECO:0000313" key="5">
    <source>
        <dbReference type="Proteomes" id="UP001195483"/>
    </source>
</evidence>
<dbReference type="Gene3D" id="1.10.4190.10">
    <property type="entry name" value="Urease accessory protein UreF"/>
    <property type="match status" value="1"/>
</dbReference>
<evidence type="ECO:0000256" key="2">
    <source>
        <dbReference type="ARBA" id="ARBA00023186"/>
    </source>
</evidence>
<dbReference type="Pfam" id="PF01730">
    <property type="entry name" value="UreF"/>
    <property type="match status" value="1"/>
</dbReference>
<sequence length="229" mass="25515">MRMESLDNSDSILLTLLQICDSGFPTGGFSHSMGLECAVKQQFVKSKDSMKIYMACCLENIGSFAMPFVKEAHKNSADLDSLKELDDLCSACISNHVARRASTRQGRSLLDTCFQIYKHNQMSKMSESLMYKHQPIIFGALCGILGIDLQSTLIAFVFSSIRAVVTSAVRLDKVGPVEAQSIQLDLQMKIPDVVVRNFHRGSHAACMVYPHVDIIQSMHDTMFSKLFYS</sequence>
<evidence type="ECO:0000313" key="4">
    <source>
        <dbReference type="EMBL" id="KAK3598294.1"/>
    </source>
</evidence>
<reference evidence="4" key="2">
    <citation type="journal article" date="2021" name="Genome Biol. Evol.">
        <title>Developing a high-quality reference genome for a parasitic bivalve with doubly uniparental inheritance (Bivalvia: Unionida).</title>
        <authorList>
            <person name="Smith C.H."/>
        </authorList>
    </citation>
    <scope>NUCLEOTIDE SEQUENCE</scope>
    <source>
        <strain evidence="4">CHS0354</strain>
        <tissue evidence="4">Mantle</tissue>
    </source>
</reference>
<keyword evidence="5" id="KW-1185">Reference proteome</keyword>
<keyword evidence="2" id="KW-0143">Chaperone</keyword>
<name>A0AAE0SV29_9BIVA</name>
<dbReference type="PANTHER" id="PTHR33620:SF1">
    <property type="entry name" value="UREASE ACCESSORY PROTEIN F"/>
    <property type="match status" value="1"/>
</dbReference>
<organism evidence="4 5">
    <name type="scientific">Potamilus streckersoni</name>
    <dbReference type="NCBI Taxonomy" id="2493646"/>
    <lineage>
        <taxon>Eukaryota</taxon>
        <taxon>Metazoa</taxon>
        <taxon>Spiralia</taxon>
        <taxon>Lophotrochozoa</taxon>
        <taxon>Mollusca</taxon>
        <taxon>Bivalvia</taxon>
        <taxon>Autobranchia</taxon>
        <taxon>Heteroconchia</taxon>
        <taxon>Palaeoheterodonta</taxon>
        <taxon>Unionida</taxon>
        <taxon>Unionoidea</taxon>
        <taxon>Unionidae</taxon>
        <taxon>Ambleminae</taxon>
        <taxon>Lampsilini</taxon>
        <taxon>Potamilus</taxon>
    </lineage>
</organism>
<dbReference type="HAMAP" id="MF_01385">
    <property type="entry name" value="UreF"/>
    <property type="match status" value="1"/>
</dbReference>
<dbReference type="PIRSF" id="PIRSF009467">
    <property type="entry name" value="Ureas_acces_UreF"/>
    <property type="match status" value="1"/>
</dbReference>
<dbReference type="EMBL" id="JAEAOA010000642">
    <property type="protein sequence ID" value="KAK3598294.1"/>
    <property type="molecule type" value="Genomic_DNA"/>
</dbReference>
<comment type="similarity">
    <text evidence="3">Belongs to the UreF family.</text>
</comment>
<keyword evidence="1" id="KW-0996">Nickel insertion</keyword>
<reference evidence="4" key="3">
    <citation type="submission" date="2023-05" db="EMBL/GenBank/DDBJ databases">
        <authorList>
            <person name="Smith C.H."/>
        </authorList>
    </citation>
    <scope>NUCLEOTIDE SEQUENCE</scope>
    <source>
        <strain evidence="4">CHS0354</strain>
        <tissue evidence="4">Mantle</tissue>
    </source>
</reference>